<name>A0A9Q0KIT2_9MAGN</name>
<reference evidence="1" key="1">
    <citation type="journal article" date="2023" name="Plant J.">
        <title>The genome of the king protea, Protea cynaroides.</title>
        <authorList>
            <person name="Chang J."/>
            <person name="Duong T.A."/>
            <person name="Schoeman C."/>
            <person name="Ma X."/>
            <person name="Roodt D."/>
            <person name="Barker N."/>
            <person name="Li Z."/>
            <person name="Van de Peer Y."/>
            <person name="Mizrachi E."/>
        </authorList>
    </citation>
    <scope>NUCLEOTIDE SEQUENCE</scope>
    <source>
        <tissue evidence="1">Young leaves</tissue>
    </source>
</reference>
<sequence>MVSTSTSLVHSHSDHLSSVTVALPATRKEPSEHVKLKAMKFDEAKFEQYKLVAGKRSRNNSDRWSMKRFVLSEVILAFILTDLFRMKGAFDGFLASGENIMPVVIWGC</sequence>
<evidence type="ECO:0000313" key="2">
    <source>
        <dbReference type="Proteomes" id="UP001141806"/>
    </source>
</evidence>
<proteinExistence type="predicted"/>
<comment type="caution">
    <text evidence="1">The sequence shown here is derived from an EMBL/GenBank/DDBJ whole genome shotgun (WGS) entry which is preliminary data.</text>
</comment>
<dbReference type="Proteomes" id="UP001141806">
    <property type="component" value="Unassembled WGS sequence"/>
</dbReference>
<evidence type="ECO:0000313" key="1">
    <source>
        <dbReference type="EMBL" id="KAJ4971297.1"/>
    </source>
</evidence>
<protein>
    <submittedName>
        <fullName evidence="1">Uncharacterized protein</fullName>
    </submittedName>
</protein>
<accession>A0A9Q0KIT2</accession>
<dbReference type="AlphaFoldDB" id="A0A9Q0KIT2"/>
<gene>
    <name evidence="1" type="ORF">NE237_004396</name>
</gene>
<organism evidence="1 2">
    <name type="scientific">Protea cynaroides</name>
    <dbReference type="NCBI Taxonomy" id="273540"/>
    <lineage>
        <taxon>Eukaryota</taxon>
        <taxon>Viridiplantae</taxon>
        <taxon>Streptophyta</taxon>
        <taxon>Embryophyta</taxon>
        <taxon>Tracheophyta</taxon>
        <taxon>Spermatophyta</taxon>
        <taxon>Magnoliopsida</taxon>
        <taxon>Proteales</taxon>
        <taxon>Proteaceae</taxon>
        <taxon>Protea</taxon>
    </lineage>
</organism>
<dbReference type="EMBL" id="JAMYWD010000005">
    <property type="protein sequence ID" value="KAJ4971297.1"/>
    <property type="molecule type" value="Genomic_DNA"/>
</dbReference>
<keyword evidence="2" id="KW-1185">Reference proteome</keyword>